<evidence type="ECO:0000313" key="3">
    <source>
        <dbReference type="Proteomes" id="UP000230564"/>
    </source>
</evidence>
<feature type="domain" description="Methyltransferase" evidence="1">
    <location>
        <begin position="29"/>
        <end position="137"/>
    </location>
</feature>
<dbReference type="PANTHER" id="PTHR43667">
    <property type="entry name" value="CYCLOPROPANE-FATTY-ACYL-PHOSPHOLIPID SYNTHASE"/>
    <property type="match status" value="1"/>
</dbReference>
<proteinExistence type="predicted"/>
<dbReference type="Gene3D" id="3.40.50.150">
    <property type="entry name" value="Vaccinia Virus protein VP39"/>
    <property type="match status" value="1"/>
</dbReference>
<evidence type="ECO:0000259" key="1">
    <source>
        <dbReference type="Pfam" id="PF13847"/>
    </source>
</evidence>
<name>A0A2H0NDN1_9BACT</name>
<dbReference type="Pfam" id="PF13847">
    <property type="entry name" value="Methyltransf_31"/>
    <property type="match status" value="1"/>
</dbReference>
<dbReference type="Proteomes" id="UP000230564">
    <property type="component" value="Unassembled WGS sequence"/>
</dbReference>
<comment type="caution">
    <text evidence="2">The sequence shown here is derived from an EMBL/GenBank/DDBJ whole genome shotgun (WGS) entry which is preliminary data.</text>
</comment>
<gene>
    <name evidence="2" type="ORF">COV55_01060</name>
</gene>
<protein>
    <recommendedName>
        <fullName evidence="1">Methyltransferase domain-containing protein</fullName>
    </recommendedName>
</protein>
<dbReference type="InterPro" id="IPR050723">
    <property type="entry name" value="CFA/CMAS"/>
</dbReference>
<dbReference type="SUPFAM" id="SSF53335">
    <property type="entry name" value="S-adenosyl-L-methionine-dependent methyltransferases"/>
    <property type="match status" value="1"/>
</dbReference>
<dbReference type="InterPro" id="IPR029063">
    <property type="entry name" value="SAM-dependent_MTases_sf"/>
</dbReference>
<organism evidence="2 3">
    <name type="scientific">Candidatus Komeilibacteria bacterium CG11_big_fil_rev_8_21_14_0_20_36_20</name>
    <dbReference type="NCBI Taxonomy" id="1974477"/>
    <lineage>
        <taxon>Bacteria</taxon>
        <taxon>Candidatus Komeiliibacteriota</taxon>
    </lineage>
</organism>
<dbReference type="EMBL" id="PCWQ01000007">
    <property type="protein sequence ID" value="PIR06998.1"/>
    <property type="molecule type" value="Genomic_DNA"/>
</dbReference>
<dbReference type="InterPro" id="IPR025714">
    <property type="entry name" value="Methyltranfer_dom"/>
</dbReference>
<reference evidence="2 3" key="1">
    <citation type="submission" date="2017-09" db="EMBL/GenBank/DDBJ databases">
        <title>Depth-based differentiation of microbial function through sediment-hosted aquifers and enrichment of novel symbionts in the deep terrestrial subsurface.</title>
        <authorList>
            <person name="Probst A.J."/>
            <person name="Ladd B."/>
            <person name="Jarett J.K."/>
            <person name="Geller-Mcgrath D.E."/>
            <person name="Sieber C.M."/>
            <person name="Emerson J.B."/>
            <person name="Anantharaman K."/>
            <person name="Thomas B.C."/>
            <person name="Malmstrom R."/>
            <person name="Stieglmeier M."/>
            <person name="Klingl A."/>
            <person name="Woyke T."/>
            <person name="Ryan C.M."/>
            <person name="Banfield J.F."/>
        </authorList>
    </citation>
    <scope>NUCLEOTIDE SEQUENCE [LARGE SCALE GENOMIC DNA]</scope>
    <source>
        <strain evidence="2">CG11_big_fil_rev_8_21_14_0_20_36_20</strain>
    </source>
</reference>
<evidence type="ECO:0000313" key="2">
    <source>
        <dbReference type="EMBL" id="PIR06998.1"/>
    </source>
</evidence>
<sequence length="269" mass="31828">MRERKYPDFEFKKGKLTSGVIYPEFFPINKEDSVLNVGCGDGVQALTYKGNFKRMVGVDINSKSLETARKLMEYYEIDNFEAREANVEDLPLDEPFDKCIAIDIIEHVINPDKLVSEIYRLLKDDGEVLITFPAMHDKWENLFRFVGRKIIRRKGKTVYKEGWDPNQHQYDFKLRKWIEIMEKQNFVLVDSRASTLFPPLHYLKIPRFWFSNKFIHTIDNYFCKLPMFKNYGQALVCIFKKIINRNYENFNRHPSTPSSQTRGRSGLLL</sequence>
<dbReference type="AlphaFoldDB" id="A0A2H0NDN1"/>
<dbReference type="CDD" id="cd02440">
    <property type="entry name" value="AdoMet_MTases"/>
    <property type="match status" value="1"/>
</dbReference>
<accession>A0A2H0NDN1</accession>
<dbReference type="PANTHER" id="PTHR43667:SF2">
    <property type="entry name" value="FATTY ACID C-METHYL TRANSFERASE"/>
    <property type="match status" value="1"/>
</dbReference>